<reference evidence="2" key="1">
    <citation type="submission" date="2016-03" db="EMBL/GenBank/DDBJ databases">
        <title>Draft genome sequence of Rosellinia necatrix.</title>
        <authorList>
            <person name="Kanematsu S."/>
        </authorList>
    </citation>
    <scope>NUCLEOTIDE SEQUENCE [LARGE SCALE GENOMIC DNA]</scope>
    <source>
        <strain evidence="2">W97</strain>
    </source>
</reference>
<evidence type="ECO:0000313" key="3">
    <source>
        <dbReference type="Proteomes" id="UP000054516"/>
    </source>
</evidence>
<protein>
    <submittedName>
        <fullName evidence="2">Putative WD domain-containing protein</fullName>
    </submittedName>
</protein>
<evidence type="ECO:0000256" key="1">
    <source>
        <dbReference type="SAM" id="Phobius"/>
    </source>
</evidence>
<dbReference type="AlphaFoldDB" id="A0A1S8AA36"/>
<proteinExistence type="predicted"/>
<keyword evidence="3" id="KW-1185">Reference proteome</keyword>
<sequence length="145" mass="15392">MSQCRLRCSLLRHAQSLQYDILSEAGPLEHLGVVREEISGVLARPQFRGVNNTLRSIAQDARTASEILSNLGSVAIYVASVVSCDPSVDGAGESDGRFHVRMWPIFVVLVMMASSVNVIQVSGSVSAILVNTGGSIATFDRGSTG</sequence>
<organism evidence="2">
    <name type="scientific">Rosellinia necatrix</name>
    <name type="common">White root-rot fungus</name>
    <dbReference type="NCBI Taxonomy" id="77044"/>
    <lineage>
        <taxon>Eukaryota</taxon>
        <taxon>Fungi</taxon>
        <taxon>Dikarya</taxon>
        <taxon>Ascomycota</taxon>
        <taxon>Pezizomycotina</taxon>
        <taxon>Sordariomycetes</taxon>
        <taxon>Xylariomycetidae</taxon>
        <taxon>Xylariales</taxon>
        <taxon>Xylariaceae</taxon>
        <taxon>Rosellinia</taxon>
    </lineage>
</organism>
<gene>
    <name evidence="2" type="ORF">SAMD00023353_5800360</name>
</gene>
<keyword evidence="1" id="KW-0812">Transmembrane</keyword>
<dbReference type="EMBL" id="DF977503">
    <property type="protein sequence ID" value="GAW26948.1"/>
    <property type="molecule type" value="Genomic_DNA"/>
</dbReference>
<keyword evidence="1" id="KW-1133">Transmembrane helix</keyword>
<feature type="transmembrane region" description="Helical" evidence="1">
    <location>
        <begin position="105"/>
        <end position="130"/>
    </location>
</feature>
<dbReference type="Proteomes" id="UP000054516">
    <property type="component" value="Unassembled WGS sequence"/>
</dbReference>
<accession>A0A1S8AA36</accession>
<evidence type="ECO:0000313" key="2">
    <source>
        <dbReference type="EMBL" id="GAW26948.1"/>
    </source>
</evidence>
<name>A0A1S8AA36_ROSNE</name>
<keyword evidence="1" id="KW-0472">Membrane</keyword>